<dbReference type="Pfam" id="PF00612">
    <property type="entry name" value="IQ"/>
    <property type="match status" value="1"/>
</dbReference>
<dbReference type="GO" id="GO:0004722">
    <property type="term" value="F:protein serine/threonine phosphatase activity"/>
    <property type="evidence" value="ECO:0007669"/>
    <property type="project" value="UniProtKB-EC"/>
</dbReference>
<evidence type="ECO:0000259" key="6">
    <source>
        <dbReference type="Pfam" id="PF08321"/>
    </source>
</evidence>
<name>A0AAV3YGT5_9GAST</name>
<dbReference type="Gene3D" id="3.60.21.10">
    <property type="match status" value="1"/>
</dbReference>
<dbReference type="CDD" id="cd23767">
    <property type="entry name" value="IQCD"/>
    <property type="match status" value="1"/>
</dbReference>
<keyword evidence="5" id="KW-0464">Manganese</keyword>
<accession>A0AAV3YGT5</accession>
<comment type="cofactor">
    <cofactor evidence="1">
        <name>Mn(2+)</name>
        <dbReference type="ChEBI" id="CHEBI:29035"/>
    </cofactor>
</comment>
<evidence type="ECO:0000256" key="5">
    <source>
        <dbReference type="ARBA" id="ARBA00023211"/>
    </source>
</evidence>
<organism evidence="7 8">
    <name type="scientific">Plakobranchus ocellatus</name>
    <dbReference type="NCBI Taxonomy" id="259542"/>
    <lineage>
        <taxon>Eukaryota</taxon>
        <taxon>Metazoa</taxon>
        <taxon>Spiralia</taxon>
        <taxon>Lophotrochozoa</taxon>
        <taxon>Mollusca</taxon>
        <taxon>Gastropoda</taxon>
        <taxon>Heterobranchia</taxon>
        <taxon>Euthyneura</taxon>
        <taxon>Panpulmonata</taxon>
        <taxon>Sacoglossa</taxon>
        <taxon>Placobranchoidea</taxon>
        <taxon>Plakobranchidae</taxon>
        <taxon>Plakobranchus</taxon>
    </lineage>
</organism>
<keyword evidence="4" id="KW-0378">Hydrolase</keyword>
<evidence type="ECO:0000256" key="2">
    <source>
        <dbReference type="ARBA" id="ARBA00013081"/>
    </source>
</evidence>
<reference evidence="7 8" key="1">
    <citation type="journal article" date="2021" name="Elife">
        <title>Chloroplast acquisition without the gene transfer in kleptoplastic sea slugs, Plakobranchus ocellatus.</title>
        <authorList>
            <person name="Maeda T."/>
            <person name="Takahashi S."/>
            <person name="Yoshida T."/>
            <person name="Shimamura S."/>
            <person name="Takaki Y."/>
            <person name="Nagai Y."/>
            <person name="Toyoda A."/>
            <person name="Suzuki Y."/>
            <person name="Arimoto A."/>
            <person name="Ishii H."/>
            <person name="Satoh N."/>
            <person name="Nishiyama T."/>
            <person name="Hasebe M."/>
            <person name="Maruyama T."/>
            <person name="Minagawa J."/>
            <person name="Obokata J."/>
            <person name="Shigenobu S."/>
        </authorList>
    </citation>
    <scope>NUCLEOTIDE SEQUENCE [LARGE SCALE GENOMIC DNA]</scope>
</reference>
<keyword evidence="8" id="KW-1185">Reference proteome</keyword>
<dbReference type="InterPro" id="IPR013235">
    <property type="entry name" value="PPP_dom"/>
</dbReference>
<protein>
    <recommendedName>
        <fullName evidence="2">protein-serine/threonine phosphatase</fullName>
        <ecNumber evidence="2">3.1.3.16</ecNumber>
    </recommendedName>
</protein>
<dbReference type="AlphaFoldDB" id="A0AAV3YGT5"/>
<dbReference type="PANTHER" id="PTHR45668">
    <property type="entry name" value="SERINE/THREONINE-PROTEIN PHOSPHATASE 5-RELATED"/>
    <property type="match status" value="1"/>
</dbReference>
<dbReference type="Pfam" id="PF08321">
    <property type="entry name" value="PPP5"/>
    <property type="match status" value="1"/>
</dbReference>
<dbReference type="PANTHER" id="PTHR45668:SF3">
    <property type="entry name" value="SERINE_THREONINE-PROTEIN PHOSPHATASE RDGC"/>
    <property type="match status" value="1"/>
</dbReference>
<dbReference type="EC" id="3.1.3.16" evidence="2"/>
<dbReference type="InterPro" id="IPR000048">
    <property type="entry name" value="IQ_motif_EF-hand-BS"/>
</dbReference>
<gene>
    <name evidence="7" type="ORF">PoB_000810300</name>
</gene>
<keyword evidence="3" id="KW-0479">Metal-binding</keyword>
<evidence type="ECO:0000256" key="3">
    <source>
        <dbReference type="ARBA" id="ARBA00022723"/>
    </source>
</evidence>
<dbReference type="Proteomes" id="UP000735302">
    <property type="component" value="Unassembled WGS sequence"/>
</dbReference>
<proteinExistence type="predicted"/>
<evidence type="ECO:0000256" key="4">
    <source>
        <dbReference type="ARBA" id="ARBA00022801"/>
    </source>
</evidence>
<sequence length="258" mass="29812">MGCASSSSVHGKMGKSEKTIKAAVLIQRWYRRYMARLETRRRATWSIFQTIEYAGEQDQFKLYNFFNTVVEQFSLSGENHGVLMKAFSESQQRKLSNSTIESEESEEALLRTMCDPDLFPVEIAYCGPRLNFPITRQQIRDLIASFKDNQTLHVHYLLRLLHEARRVLRTLPNINRISSSLSGQVTVCGDLHGKLDDLYMIFQKLFIQLNFPIIEFRENPIHNRGIDKVDIMCSPNPRWQRSHGKLQTSAKLGNVENA</sequence>
<evidence type="ECO:0000256" key="1">
    <source>
        <dbReference type="ARBA" id="ARBA00001936"/>
    </source>
</evidence>
<dbReference type="InterPro" id="IPR051134">
    <property type="entry name" value="PPP_phosphatase"/>
</dbReference>
<evidence type="ECO:0000313" key="8">
    <source>
        <dbReference type="Proteomes" id="UP000735302"/>
    </source>
</evidence>
<dbReference type="EMBL" id="BLXT01000945">
    <property type="protein sequence ID" value="GFN81597.1"/>
    <property type="molecule type" value="Genomic_DNA"/>
</dbReference>
<dbReference type="InterPro" id="IPR029052">
    <property type="entry name" value="Metallo-depent_PP-like"/>
</dbReference>
<dbReference type="SMART" id="SM00015">
    <property type="entry name" value="IQ"/>
    <property type="match status" value="1"/>
</dbReference>
<evidence type="ECO:0000313" key="7">
    <source>
        <dbReference type="EMBL" id="GFN81597.1"/>
    </source>
</evidence>
<feature type="domain" description="PPP" evidence="6">
    <location>
        <begin position="97"/>
        <end position="173"/>
    </location>
</feature>
<comment type="caution">
    <text evidence="7">The sequence shown here is derived from an EMBL/GenBank/DDBJ whole genome shotgun (WGS) entry which is preliminary data.</text>
</comment>
<dbReference type="SUPFAM" id="SSF56300">
    <property type="entry name" value="Metallo-dependent phosphatases"/>
    <property type="match status" value="1"/>
</dbReference>
<dbReference type="GO" id="GO:0046872">
    <property type="term" value="F:metal ion binding"/>
    <property type="evidence" value="ECO:0007669"/>
    <property type="project" value="UniProtKB-KW"/>
</dbReference>
<dbReference type="PROSITE" id="PS50096">
    <property type="entry name" value="IQ"/>
    <property type="match status" value="1"/>
</dbReference>